<dbReference type="InterPro" id="IPR054691">
    <property type="entry name" value="LeuA/HCS_post-cat"/>
</dbReference>
<evidence type="ECO:0000256" key="1">
    <source>
        <dbReference type="ARBA" id="ARBA00006154"/>
    </source>
</evidence>
<gene>
    <name evidence="6" type="ordered locus">Mzhil_1141</name>
</gene>
<dbReference type="EMBL" id="CP002101">
    <property type="protein sequence ID" value="AEH60997.1"/>
    <property type="molecule type" value="Genomic_DNA"/>
</dbReference>
<dbReference type="GO" id="GO:0004410">
    <property type="term" value="F:homocitrate synthase activity"/>
    <property type="evidence" value="ECO:0007669"/>
    <property type="project" value="UniProtKB-EC"/>
</dbReference>
<evidence type="ECO:0000256" key="2">
    <source>
        <dbReference type="ARBA" id="ARBA00022679"/>
    </source>
</evidence>
<evidence type="ECO:0000256" key="4">
    <source>
        <dbReference type="RuleBase" id="RU003523"/>
    </source>
</evidence>
<reference evidence="6" key="1">
    <citation type="submission" date="2010-07" db="EMBL/GenBank/DDBJ databases">
        <title>The complete genome of Methanosalsum zhilinae DSM 4017.</title>
        <authorList>
            <consortium name="US DOE Joint Genome Institute (JGI-PGF)"/>
            <person name="Lucas S."/>
            <person name="Copeland A."/>
            <person name="Lapidus A."/>
            <person name="Glavina del Rio T."/>
            <person name="Dalin E."/>
            <person name="Tice H."/>
            <person name="Bruce D."/>
            <person name="Goodwin L."/>
            <person name="Pitluck S."/>
            <person name="Kyrpides N."/>
            <person name="Mavromatis K."/>
            <person name="Ovchinnikova G."/>
            <person name="Daligault H."/>
            <person name="Detter J.C."/>
            <person name="Han C."/>
            <person name="Tapia R."/>
            <person name="Larimer F."/>
            <person name="Land M."/>
            <person name="Hauser L."/>
            <person name="Markowitz V."/>
            <person name="Cheng J.-F."/>
            <person name="Hugenholtz P."/>
            <person name="Woyke T."/>
            <person name="Wu D."/>
            <person name="Spring S."/>
            <person name="Schueler E."/>
            <person name="Brambilla E."/>
            <person name="Klenk H.-P."/>
            <person name="Eisen J.A."/>
        </authorList>
    </citation>
    <scope>NUCLEOTIDE SEQUENCE</scope>
    <source>
        <strain evidence="6">DSM 4017</strain>
    </source>
</reference>
<organism evidence="6 7">
    <name type="scientific">Methanosalsum zhilinae (strain DSM 4017 / NBRC 107636 / OCM 62 / WeN5)</name>
    <name type="common">Methanohalophilus zhilinae</name>
    <dbReference type="NCBI Taxonomy" id="679901"/>
    <lineage>
        <taxon>Archaea</taxon>
        <taxon>Methanobacteriati</taxon>
        <taxon>Methanobacteriota</taxon>
        <taxon>Stenosarchaea group</taxon>
        <taxon>Methanomicrobia</taxon>
        <taxon>Methanosarcinales</taxon>
        <taxon>Methanosarcinaceae</taxon>
        <taxon>Methanosalsum</taxon>
    </lineage>
</organism>
<keyword evidence="2 4" id="KW-0808">Transferase</keyword>
<proteinExistence type="inferred from homology"/>
<dbReference type="PANTHER" id="PTHR42880:SF1">
    <property type="entry name" value="ISOPROPYLMALATE_HOMOCITRATE_CITRAMALATE SYNTHASE FAMILY PROTEIN"/>
    <property type="match status" value="1"/>
</dbReference>
<dbReference type="PANTHER" id="PTHR42880">
    <property type="entry name" value="HOMOCITRATE SYNTHASE"/>
    <property type="match status" value="1"/>
</dbReference>
<dbReference type="PROSITE" id="PS50991">
    <property type="entry name" value="PYR_CT"/>
    <property type="match status" value="1"/>
</dbReference>
<keyword evidence="7" id="KW-1185">Reference proteome</keyword>
<dbReference type="Gene3D" id="3.20.20.70">
    <property type="entry name" value="Aldolase class I"/>
    <property type="match status" value="1"/>
</dbReference>
<name>F7XMA5_METZD</name>
<dbReference type="KEGG" id="mzh:Mzhil_1141"/>
<dbReference type="Pfam" id="PF22617">
    <property type="entry name" value="HCS_D2"/>
    <property type="match status" value="1"/>
</dbReference>
<evidence type="ECO:0000256" key="3">
    <source>
        <dbReference type="ARBA" id="ARBA00048363"/>
    </source>
</evidence>
<dbReference type="GeneID" id="10822773"/>
<dbReference type="Pfam" id="PF00682">
    <property type="entry name" value="HMGL-like"/>
    <property type="match status" value="1"/>
</dbReference>
<dbReference type="PROSITE" id="PS00815">
    <property type="entry name" value="AIPM_HOMOCIT_SYNTH_1"/>
    <property type="match status" value="1"/>
</dbReference>
<dbReference type="Proteomes" id="UP000006622">
    <property type="component" value="Chromosome"/>
</dbReference>
<dbReference type="STRING" id="679901.Mzhil_1141"/>
<comment type="similarity">
    <text evidence="1 4">Belongs to the alpha-IPM synthase/homocitrate synthase family.</text>
</comment>
<comment type="catalytic activity">
    <reaction evidence="3">
        <text>acetyl-CoA + 2-oxoglutarate + H2O = (2R)-homocitrate + CoA + H(+)</text>
        <dbReference type="Rhea" id="RHEA:12929"/>
        <dbReference type="ChEBI" id="CHEBI:15377"/>
        <dbReference type="ChEBI" id="CHEBI:15378"/>
        <dbReference type="ChEBI" id="CHEBI:16810"/>
        <dbReference type="ChEBI" id="CHEBI:57287"/>
        <dbReference type="ChEBI" id="CHEBI:57288"/>
        <dbReference type="ChEBI" id="CHEBI:58884"/>
        <dbReference type="EC" id="2.3.3.14"/>
    </reaction>
    <physiologicalReaction direction="left-to-right" evidence="3">
        <dbReference type="Rhea" id="RHEA:12930"/>
    </physiologicalReaction>
</comment>
<dbReference type="InterPro" id="IPR013785">
    <property type="entry name" value="Aldolase_TIM"/>
</dbReference>
<dbReference type="GO" id="GO:0019752">
    <property type="term" value="P:carboxylic acid metabolic process"/>
    <property type="evidence" value="ECO:0007669"/>
    <property type="project" value="InterPro"/>
</dbReference>
<protein>
    <submittedName>
        <fullName evidence="6">Pyruvate carboxyltransferase</fullName>
    </submittedName>
</protein>
<dbReference type="AlphaFoldDB" id="F7XMA5"/>
<dbReference type="CDD" id="cd07940">
    <property type="entry name" value="DRE_TIM_IPMS"/>
    <property type="match status" value="1"/>
</dbReference>
<dbReference type="HOGENOM" id="CLU_022158_4_2_2"/>
<accession>F7XMA5</accession>
<dbReference type="Gene3D" id="1.10.238.260">
    <property type="match status" value="1"/>
</dbReference>
<sequence>MLKEYYSRNELIKFVSNTPKDIEICDVTLRDGEQTPGVVFTREEKIALARELDEVGVEIIEAGFPVVSAAEKDTVKEIAGMGLDARTCCLSRALIADVDSAIDCNVDMVSIFIAMSDLHLKHKYHKSCKEITDCAFNTIEYAKDHGLSVRFAAEDATRTDISVLKKAFLTAEDYGVDYVSIADTIGILNPSTAYYLVTEIKKEIHTPVCIHCHNDLGLATANTLAAAEAGAKQLHTTVNGIGERAGNAALEEVLLSLMVQYGIEKYNTRNIKKISDLVQKYSNVQVAANKAIVGKNAFSHESGIHVMAILEDPRTYELFSPEIVGGKRNLIAGKHTGMKALKGIVKDIGYSLEEEELNLLIERVKNCTEAKKGISRNRLEDIIKGIKKV</sequence>
<dbReference type="InterPro" id="IPR000891">
    <property type="entry name" value="PYR_CT"/>
</dbReference>
<keyword evidence="6" id="KW-0670">Pyruvate</keyword>
<evidence type="ECO:0000313" key="7">
    <source>
        <dbReference type="Proteomes" id="UP000006622"/>
    </source>
</evidence>
<dbReference type="PROSITE" id="PS00816">
    <property type="entry name" value="AIPM_HOMOCIT_SYNTH_2"/>
    <property type="match status" value="1"/>
</dbReference>
<evidence type="ECO:0000313" key="6">
    <source>
        <dbReference type="EMBL" id="AEH60997.1"/>
    </source>
</evidence>
<dbReference type="FunFam" id="3.20.20.70:FF:000010">
    <property type="entry name" value="2-isopropylmalate synthase"/>
    <property type="match status" value="1"/>
</dbReference>
<dbReference type="SUPFAM" id="SSF51569">
    <property type="entry name" value="Aldolase"/>
    <property type="match status" value="1"/>
</dbReference>
<dbReference type="OrthoDB" id="6555at2157"/>
<dbReference type="RefSeq" id="WP_013898434.1">
    <property type="nucleotide sequence ID" value="NC_015676.1"/>
</dbReference>
<dbReference type="InterPro" id="IPR002034">
    <property type="entry name" value="AIPM/Hcit_synth_CS"/>
</dbReference>
<feature type="domain" description="Pyruvate carboxyltransferase" evidence="5">
    <location>
        <begin position="22"/>
        <end position="275"/>
    </location>
</feature>
<evidence type="ECO:0000259" key="5">
    <source>
        <dbReference type="PROSITE" id="PS50991"/>
    </source>
</evidence>